<dbReference type="Pfam" id="PF06803">
    <property type="entry name" value="DUF1232"/>
    <property type="match status" value="1"/>
</dbReference>
<name>A0A031WKF3_CLODI</name>
<dbReference type="SMR" id="A0A031WKF3"/>
<accession>A0A031WKF3</accession>
<dbReference type="InterPro" id="IPR001387">
    <property type="entry name" value="Cro/C1-type_HTH"/>
</dbReference>
<dbReference type="GO" id="GO:0003677">
    <property type="term" value="F:DNA binding"/>
    <property type="evidence" value="ECO:0007669"/>
    <property type="project" value="InterPro"/>
</dbReference>
<dbReference type="Proteomes" id="UP000878956">
    <property type="component" value="Unassembled WGS sequence"/>
</dbReference>
<evidence type="ECO:0000313" key="6">
    <source>
        <dbReference type="EMBL" id="CDS85974.1"/>
    </source>
</evidence>
<keyword evidence="4" id="KW-0472">Membrane</keyword>
<feature type="domain" description="HTH cro/C1-type" evidence="5">
    <location>
        <begin position="14"/>
        <end position="68"/>
    </location>
</feature>
<dbReference type="EMBL" id="DAEPXK010000066">
    <property type="protein sequence ID" value="HBH1544219.1"/>
    <property type="molecule type" value="Genomic_DNA"/>
</dbReference>
<organism evidence="7">
    <name type="scientific">Clostridioides difficile</name>
    <name type="common">Peptoclostridium difficile</name>
    <dbReference type="NCBI Taxonomy" id="1496"/>
    <lineage>
        <taxon>Bacteria</taxon>
        <taxon>Bacillati</taxon>
        <taxon>Bacillota</taxon>
        <taxon>Clostridia</taxon>
        <taxon>Peptostreptococcales</taxon>
        <taxon>Peptostreptococcaceae</taxon>
        <taxon>Clostridioides</taxon>
    </lineage>
</organism>
<sequence>MEQHSKVGNFGDLLKVLLDEKELSMGELSKKSGIDKSTISRIANNKQKPNINHLEKMAIHLNINLEELLKASGYEFRNSNNQIFNADSDFSNFDDILGFANLINDKNFNGNIEKELSKCKLYVQTDEGKKLLFDNFNKKIDSIEKQGQFTDRLRQMYADFCTDGLTIKKYLLIGSMLLYFVISTDVIPDFVFPIGFMDDLVALNIVTKLLKNDK</sequence>
<evidence type="ECO:0000256" key="2">
    <source>
        <dbReference type="ARBA" id="ARBA00022692"/>
    </source>
</evidence>
<proteinExistence type="predicted"/>
<reference evidence="9" key="3">
    <citation type="journal article" date="2018" name="Genome Biol.">
        <title>SKESA: strategic k-mer extension for scrupulous assemblies.</title>
        <authorList>
            <person name="Souvorov A."/>
            <person name="Agarwala R."/>
            <person name="Lipman D.J."/>
        </authorList>
    </citation>
    <scope>NUCLEOTIDE SEQUENCE</scope>
    <source>
        <strain evidence="9">HN1000</strain>
    </source>
</reference>
<dbReference type="CDD" id="cd00093">
    <property type="entry name" value="HTH_XRE"/>
    <property type="match status" value="1"/>
</dbReference>
<dbReference type="Pfam" id="PF01381">
    <property type="entry name" value="HTH_3"/>
    <property type="match status" value="1"/>
</dbReference>
<dbReference type="AlphaFoldDB" id="A0A031WKF3"/>
<dbReference type="EMBL" id="LK932994">
    <property type="protein sequence ID" value="CDT15497.1"/>
    <property type="molecule type" value="Genomic_DNA"/>
</dbReference>
<evidence type="ECO:0000256" key="1">
    <source>
        <dbReference type="ARBA" id="ARBA00004127"/>
    </source>
</evidence>
<evidence type="ECO:0000313" key="9">
    <source>
        <dbReference type="EMBL" id="HBH1544219.1"/>
    </source>
</evidence>
<evidence type="ECO:0000256" key="4">
    <source>
        <dbReference type="ARBA" id="ARBA00023136"/>
    </source>
</evidence>
<dbReference type="EMBL" id="FUPS01000002">
    <property type="protein sequence ID" value="SJR92213.1"/>
    <property type="molecule type" value="Genomic_DNA"/>
</dbReference>
<protein>
    <submittedName>
        <fullName evidence="10">Conjugal transfer protein TrbA</fullName>
    </submittedName>
    <submittedName>
        <fullName evidence="9">Helix-turn-helix domain-containing protein</fullName>
    </submittedName>
    <submittedName>
        <fullName evidence="7">Transcriptional regulator, HTH-type</fullName>
    </submittedName>
</protein>
<dbReference type="Proteomes" id="UP000189137">
    <property type="component" value="Unassembled WGS sequence"/>
</dbReference>
<evidence type="ECO:0000313" key="8">
    <source>
        <dbReference type="EMBL" id="CDT15497.1"/>
    </source>
</evidence>
<dbReference type="KEGG" id="pdf:CD630DERM_21430"/>
<evidence type="ECO:0000313" key="11">
    <source>
        <dbReference type="Proteomes" id="UP000189137"/>
    </source>
</evidence>
<dbReference type="EMBL" id="LK932505">
    <property type="protein sequence ID" value="CDS85974.1"/>
    <property type="molecule type" value="Genomic_DNA"/>
</dbReference>
<reference evidence="9" key="4">
    <citation type="submission" date="2021-06" db="EMBL/GenBank/DDBJ databases">
        <authorList>
            <consortium name="NCBI Pathogen Detection Project"/>
        </authorList>
    </citation>
    <scope>NUCLEOTIDE SEQUENCE</scope>
    <source>
        <strain evidence="9">HN1000</strain>
    </source>
</reference>
<keyword evidence="2" id="KW-0812">Transmembrane</keyword>
<reference evidence="7" key="1">
    <citation type="submission" date="2014-07" db="EMBL/GenBank/DDBJ databases">
        <authorList>
            <person name="Monot Marc"/>
        </authorList>
    </citation>
    <scope>NUCLEOTIDE SEQUENCE</scope>
    <source>
        <strain evidence="8">7032989</strain>
        <strain evidence="7">7032994</strain>
    </source>
</reference>
<reference evidence="10 11" key="2">
    <citation type="submission" date="2017-02" db="EMBL/GenBank/DDBJ databases">
        <authorList>
            <consortium name="Pathogen Informatics"/>
        </authorList>
    </citation>
    <scope>NUCLEOTIDE SEQUENCE [LARGE SCALE GENOMIC DNA]</scope>
    <source>
        <strain evidence="10 11">VRECD0157</strain>
    </source>
</reference>
<keyword evidence="3" id="KW-1133">Transmembrane helix</keyword>
<dbReference type="RefSeq" id="WP_011861468.1">
    <property type="nucleotide sequence ID" value="NZ_AP031492.1"/>
</dbReference>
<evidence type="ECO:0000259" key="5">
    <source>
        <dbReference type="PROSITE" id="PS50943"/>
    </source>
</evidence>
<dbReference type="InterPro" id="IPR010652">
    <property type="entry name" value="DUF1232"/>
</dbReference>
<evidence type="ECO:0000313" key="7">
    <source>
        <dbReference type="EMBL" id="CDS87386.1"/>
    </source>
</evidence>
<dbReference type="InterPro" id="IPR010982">
    <property type="entry name" value="Lambda_DNA-bd_dom_sf"/>
</dbReference>
<dbReference type="PATRIC" id="fig|1496.1373.peg.2690"/>
<dbReference type="SUPFAM" id="SSF47413">
    <property type="entry name" value="lambda repressor-like DNA-binding domains"/>
    <property type="match status" value="1"/>
</dbReference>
<dbReference type="PROSITE" id="PS50943">
    <property type="entry name" value="HTH_CROC1"/>
    <property type="match status" value="1"/>
</dbReference>
<dbReference type="Gene3D" id="1.10.260.40">
    <property type="entry name" value="lambda repressor-like DNA-binding domains"/>
    <property type="match status" value="1"/>
</dbReference>
<dbReference type="EMBL" id="LK932402">
    <property type="protein sequence ID" value="CDS87386.1"/>
    <property type="molecule type" value="Genomic_DNA"/>
</dbReference>
<gene>
    <name evidence="8" type="ORF">BN1095_330243</name>
    <name evidence="6" type="ORF">BN1096_520578</name>
    <name evidence="7" type="ORF">BN1097_630034</name>
    <name evidence="9" type="ORF">KRM00_003764</name>
    <name evidence="10" type="ORF">SAMEA3375112_00632</name>
</gene>
<dbReference type="SMART" id="SM00530">
    <property type="entry name" value="HTH_XRE"/>
    <property type="match status" value="1"/>
</dbReference>
<evidence type="ECO:0000313" key="10">
    <source>
        <dbReference type="EMBL" id="SJR92213.1"/>
    </source>
</evidence>
<comment type="subcellular location">
    <subcellularLocation>
        <location evidence="1">Endomembrane system</location>
        <topology evidence="1">Multi-pass membrane protein</topology>
    </subcellularLocation>
</comment>
<evidence type="ECO:0000256" key="3">
    <source>
        <dbReference type="ARBA" id="ARBA00022989"/>
    </source>
</evidence>
<dbReference type="GO" id="GO:0012505">
    <property type="term" value="C:endomembrane system"/>
    <property type="evidence" value="ECO:0007669"/>
    <property type="project" value="UniProtKB-SubCell"/>
</dbReference>